<dbReference type="Pfam" id="PF02820">
    <property type="entry name" value="MBT"/>
    <property type="match status" value="2"/>
</dbReference>
<dbReference type="Pfam" id="PF12140">
    <property type="entry name" value="SLED"/>
    <property type="match status" value="1"/>
</dbReference>
<evidence type="ECO:0000256" key="3">
    <source>
        <dbReference type="ARBA" id="ARBA00022491"/>
    </source>
</evidence>
<proteinExistence type="inferred from homology"/>
<dbReference type="Gene3D" id="1.10.150.50">
    <property type="entry name" value="Transcription Factor, Ets-1"/>
    <property type="match status" value="1"/>
</dbReference>
<evidence type="ECO:0000256" key="1">
    <source>
        <dbReference type="ARBA" id="ARBA00004123"/>
    </source>
</evidence>
<dbReference type="InterPro" id="IPR021987">
    <property type="entry name" value="SLED"/>
</dbReference>
<evidence type="ECO:0000313" key="10">
    <source>
        <dbReference type="Proteomes" id="UP000749559"/>
    </source>
</evidence>
<evidence type="ECO:0000256" key="7">
    <source>
        <dbReference type="ARBA" id="ARBA00023242"/>
    </source>
</evidence>
<protein>
    <submittedName>
        <fullName evidence="9">Uncharacterized protein</fullName>
    </submittedName>
</protein>
<keyword evidence="3" id="KW-0678">Repressor</keyword>
<dbReference type="PROSITE" id="PS51079">
    <property type="entry name" value="MBT"/>
    <property type="match status" value="2"/>
</dbReference>
<feature type="compositionally biased region" description="Polar residues" evidence="8">
    <location>
        <begin position="298"/>
        <end position="317"/>
    </location>
</feature>
<keyword evidence="10" id="KW-1185">Reference proteome</keyword>
<dbReference type="GO" id="GO:0005634">
    <property type="term" value="C:nucleus"/>
    <property type="evidence" value="ECO:0007669"/>
    <property type="project" value="UniProtKB-SubCell"/>
</dbReference>
<reference evidence="9" key="1">
    <citation type="submission" date="2022-03" db="EMBL/GenBank/DDBJ databases">
        <authorList>
            <person name="Martin C."/>
        </authorList>
    </citation>
    <scope>NUCLEOTIDE SEQUENCE</scope>
</reference>
<feature type="region of interest" description="Disordered" evidence="8">
    <location>
        <begin position="579"/>
        <end position="599"/>
    </location>
</feature>
<evidence type="ECO:0000256" key="5">
    <source>
        <dbReference type="ARBA" id="ARBA00023015"/>
    </source>
</evidence>
<feature type="compositionally biased region" description="Low complexity" evidence="8">
    <location>
        <begin position="579"/>
        <end position="588"/>
    </location>
</feature>
<dbReference type="InterPro" id="IPR013761">
    <property type="entry name" value="SAM/pointed_sf"/>
</dbReference>
<keyword evidence="5" id="KW-0805">Transcription regulation</keyword>
<gene>
    <name evidence="9" type="ORF">OFUS_LOCUS23336</name>
</gene>
<dbReference type="CDD" id="cd20092">
    <property type="entry name" value="MBT_dScm-like_rpt2"/>
    <property type="match status" value="1"/>
</dbReference>
<comment type="caution">
    <text evidence="9">The sequence shown here is derived from an EMBL/GenBank/DDBJ whole genome shotgun (WGS) entry which is preliminary data.</text>
</comment>
<dbReference type="EMBL" id="CAIIXF020000011">
    <property type="protein sequence ID" value="CAH1799310.1"/>
    <property type="molecule type" value="Genomic_DNA"/>
</dbReference>
<keyword evidence="4" id="KW-0677">Repeat</keyword>
<organism evidence="9 10">
    <name type="scientific">Owenia fusiformis</name>
    <name type="common">Polychaete worm</name>
    <dbReference type="NCBI Taxonomy" id="6347"/>
    <lineage>
        <taxon>Eukaryota</taxon>
        <taxon>Metazoa</taxon>
        <taxon>Spiralia</taxon>
        <taxon>Lophotrochozoa</taxon>
        <taxon>Annelida</taxon>
        <taxon>Polychaeta</taxon>
        <taxon>Sedentaria</taxon>
        <taxon>Canalipalpata</taxon>
        <taxon>Sabellida</taxon>
        <taxon>Oweniida</taxon>
        <taxon>Oweniidae</taxon>
        <taxon>Owenia</taxon>
    </lineage>
</organism>
<keyword evidence="7" id="KW-0539">Nucleus</keyword>
<comment type="subcellular location">
    <subcellularLocation>
        <location evidence="1">Nucleus</location>
    </subcellularLocation>
</comment>
<dbReference type="InterPro" id="IPR050548">
    <property type="entry name" value="PcG_chromatin_remod_factors"/>
</dbReference>
<dbReference type="InterPro" id="IPR047531">
    <property type="entry name" value="SAM_Scm-like"/>
</dbReference>
<dbReference type="SMART" id="SM00561">
    <property type="entry name" value="MBT"/>
    <property type="match status" value="2"/>
</dbReference>
<dbReference type="Gene3D" id="3.90.1150.190">
    <property type="entry name" value="SLED domain"/>
    <property type="match status" value="1"/>
</dbReference>
<dbReference type="InterPro" id="IPR001660">
    <property type="entry name" value="SAM"/>
</dbReference>
<evidence type="ECO:0000256" key="4">
    <source>
        <dbReference type="ARBA" id="ARBA00022737"/>
    </source>
</evidence>
<dbReference type="SMART" id="SM00454">
    <property type="entry name" value="SAM"/>
    <property type="match status" value="1"/>
</dbReference>
<dbReference type="CDD" id="cd09578">
    <property type="entry name" value="SAM_Scm"/>
    <property type="match status" value="1"/>
</dbReference>
<feature type="region of interest" description="Disordered" evidence="8">
    <location>
        <begin position="478"/>
        <end position="551"/>
    </location>
</feature>
<dbReference type="OrthoDB" id="5912862at2759"/>
<dbReference type="InterPro" id="IPR004092">
    <property type="entry name" value="Mbt"/>
</dbReference>
<evidence type="ECO:0000256" key="6">
    <source>
        <dbReference type="ARBA" id="ARBA00023163"/>
    </source>
</evidence>
<keyword evidence="6" id="KW-0804">Transcription</keyword>
<feature type="region of interest" description="Disordered" evidence="8">
    <location>
        <begin position="295"/>
        <end position="321"/>
    </location>
</feature>
<dbReference type="Pfam" id="PF00536">
    <property type="entry name" value="SAM_1"/>
    <property type="match status" value="1"/>
</dbReference>
<evidence type="ECO:0000313" key="9">
    <source>
        <dbReference type="EMBL" id="CAH1799310.1"/>
    </source>
</evidence>
<dbReference type="PANTHER" id="PTHR12247">
    <property type="entry name" value="POLYCOMB GROUP PROTEIN"/>
    <property type="match status" value="1"/>
</dbReference>
<feature type="compositionally biased region" description="Polar residues" evidence="8">
    <location>
        <begin position="252"/>
        <end position="270"/>
    </location>
</feature>
<feature type="region of interest" description="Disordered" evidence="8">
    <location>
        <begin position="235"/>
        <end position="273"/>
    </location>
</feature>
<name>A0A8J1XJ94_OWEFU</name>
<dbReference type="Proteomes" id="UP000749559">
    <property type="component" value="Unassembled WGS sequence"/>
</dbReference>
<dbReference type="InterPro" id="IPR038348">
    <property type="entry name" value="SLED_sf"/>
</dbReference>
<dbReference type="Gene3D" id="2.30.30.140">
    <property type="match status" value="2"/>
</dbReference>
<evidence type="ECO:0000256" key="8">
    <source>
        <dbReference type="SAM" id="MobiDB-lite"/>
    </source>
</evidence>
<dbReference type="GO" id="GO:0045892">
    <property type="term" value="P:negative regulation of DNA-templated transcription"/>
    <property type="evidence" value="ECO:0007669"/>
    <property type="project" value="TreeGrafter"/>
</dbReference>
<feature type="compositionally biased region" description="Basic and acidic residues" evidence="8">
    <location>
        <begin position="528"/>
        <end position="537"/>
    </location>
</feature>
<dbReference type="SUPFAM" id="SSF63748">
    <property type="entry name" value="Tudor/PWWP/MBT"/>
    <property type="match status" value="2"/>
</dbReference>
<dbReference type="GO" id="GO:0003682">
    <property type="term" value="F:chromatin binding"/>
    <property type="evidence" value="ECO:0007669"/>
    <property type="project" value="TreeGrafter"/>
</dbReference>
<accession>A0A8J1XJ94</accession>
<dbReference type="AlphaFoldDB" id="A0A8J1XJ94"/>
<evidence type="ECO:0000256" key="2">
    <source>
        <dbReference type="ARBA" id="ARBA00008469"/>
    </source>
</evidence>
<comment type="similarity">
    <text evidence="2">Belongs to the SCM family.</text>
</comment>
<dbReference type="SUPFAM" id="SSF47769">
    <property type="entry name" value="SAM/Pointed domain"/>
    <property type="match status" value="1"/>
</dbReference>
<feature type="compositionally biased region" description="Polar residues" evidence="8">
    <location>
        <begin position="478"/>
        <end position="494"/>
    </location>
</feature>
<dbReference type="PANTHER" id="PTHR12247:SF132">
    <property type="entry name" value="POLYCOMB PROTEIN SCM"/>
    <property type="match status" value="1"/>
</dbReference>
<sequence length="670" mass="73458">MPKLKGDPTIYPPPTIKGPNYQVVSHGSFSWDAYLKDTGEIPAPQSCFKQALVPPKCEFKPGMKLEASDPRNLTSTCIATVIGNLGPRLRLRLDGSDNKNDFWRLVDCDSLQPIGSCEKKGGLLQPPLGFCKNPSYWPMFLQKTLNGAAIAPDCAFITEPPTPPKNEFKLGMKLEAVDRKNPQLICPATVGSVNGDQIHVTFDGWRGAFDYWCRYDSREIFPVNWCALSGHPLQPPGQKGVSQHKQNKQGKHQSLTPSERSKPPSINISTPGYKLGLGESSPSVCSTLPGEISPGALSHSSVKTPSVASSGAKSPNDLSKLELTGIDGNAAEGTTVQYSPHVTSAEPDTSFHPSSTVCVYVSTSCKPGPYIYHKVNQMPSQFGPSSLSRVLRELVQTCIDCAREQINVFELVTQGNGKTIITMEHEGAVHSRKLPSIEKVSAFWSFIEDFSEKLQCCENYFSSHQIEGGCSKCAKMATNKSQTNSKGVTTTPKRQWSMEASEKNPLKAKVRRTSAVDDSDIPKKRKLSQSDHPDKKPYKQRHQSGDSPQGLLTTIKIPAHSQFSSMTKLKPKTPVKSTAFTAEASSTTEPKHSNLSVQTDPSDWTIDDVIKHICDVDPALGNHTELFRKHEIDGKALLLLNSDMMMKYMGLKLGPALKLCHIIDKVKARK</sequence>
<dbReference type="GO" id="GO:0042393">
    <property type="term" value="F:histone binding"/>
    <property type="evidence" value="ECO:0007669"/>
    <property type="project" value="TreeGrafter"/>
</dbReference>